<sequence length="327" mass="37026">MEGEKTMNNKIISIFFAFIAAMLYALNIPFSKLLLEQISPVFMASFLYFGAGIGMLCLSLLKKGNKEQNKLTKKELPYTLGMIFLDILAPISLMVGLKWISPTNASLLNNFEIVATSCIALFFFQEKISSKMWAAILLITLSSVLLSLEEQTNFSFSYGAIFILLACIFWGMENNCTRMLSSKNIVQIVVLKGICSGFGSFIVAFVIGEHLPHFFLILIILILGFLSYGLSIFFYVKAQKELGAAKTSAYYSINPFIGTFLSFLIFQEKLSKYYFLALFIMILGTILVILDTLFIKHKHIHSHQSLTEHTHEHIHFVTNLEKHIHKH</sequence>
<dbReference type="InterPro" id="IPR000620">
    <property type="entry name" value="EamA_dom"/>
</dbReference>
<dbReference type="AlphaFoldDB" id="A0A133NAZ7"/>
<feature type="transmembrane region" description="Helical" evidence="6">
    <location>
        <begin position="12"/>
        <end position="30"/>
    </location>
</feature>
<dbReference type="GO" id="GO:0005886">
    <property type="term" value="C:plasma membrane"/>
    <property type="evidence" value="ECO:0007669"/>
    <property type="project" value="UniProtKB-SubCell"/>
</dbReference>
<evidence type="ECO:0000256" key="4">
    <source>
        <dbReference type="ARBA" id="ARBA00022989"/>
    </source>
</evidence>
<organism evidence="8 9">
    <name type="scientific">Fusobacterium equinum</name>
    <dbReference type="NCBI Taxonomy" id="134605"/>
    <lineage>
        <taxon>Bacteria</taxon>
        <taxon>Fusobacteriati</taxon>
        <taxon>Fusobacteriota</taxon>
        <taxon>Fusobacteriia</taxon>
        <taxon>Fusobacteriales</taxon>
        <taxon>Fusobacteriaceae</taxon>
        <taxon>Fusobacterium</taxon>
    </lineage>
</organism>
<feature type="transmembrane region" description="Helical" evidence="6">
    <location>
        <begin position="42"/>
        <end position="61"/>
    </location>
</feature>
<evidence type="ECO:0000256" key="2">
    <source>
        <dbReference type="ARBA" id="ARBA00022475"/>
    </source>
</evidence>
<dbReference type="InterPro" id="IPR051258">
    <property type="entry name" value="Diverse_Substrate_Transporter"/>
</dbReference>
<keyword evidence="2" id="KW-1003">Cell membrane</keyword>
<feature type="transmembrane region" description="Helical" evidence="6">
    <location>
        <begin position="184"/>
        <end position="208"/>
    </location>
</feature>
<evidence type="ECO:0000313" key="8">
    <source>
        <dbReference type="EMBL" id="KXA13467.1"/>
    </source>
</evidence>
<reference evidence="9" key="1">
    <citation type="submission" date="2016-01" db="EMBL/GenBank/DDBJ databases">
        <authorList>
            <person name="Mitreva M."/>
            <person name="Pepin K.H."/>
            <person name="Mihindukulasuriya K.A."/>
            <person name="Fulton R."/>
            <person name="Fronick C."/>
            <person name="O'Laughlin M."/>
            <person name="Miner T."/>
            <person name="Herter B."/>
            <person name="Rosa B.A."/>
            <person name="Cordes M."/>
            <person name="Tomlinson C."/>
            <person name="Wollam A."/>
            <person name="Palsikar V.B."/>
            <person name="Mardis E.R."/>
            <person name="Wilson R.K."/>
        </authorList>
    </citation>
    <scope>NUCLEOTIDE SEQUENCE [LARGE SCALE GENOMIC DNA]</scope>
    <source>
        <strain evidence="9">CMW8396</strain>
    </source>
</reference>
<protein>
    <submittedName>
        <fullName evidence="8">Putative membrane protein</fullName>
    </submittedName>
</protein>
<dbReference type="EMBL" id="LRPX01000069">
    <property type="protein sequence ID" value="KXA13467.1"/>
    <property type="molecule type" value="Genomic_DNA"/>
</dbReference>
<name>A0A133NAZ7_9FUSO</name>
<feature type="domain" description="EamA" evidence="7">
    <location>
        <begin position="158"/>
        <end position="289"/>
    </location>
</feature>
<evidence type="ECO:0000256" key="5">
    <source>
        <dbReference type="ARBA" id="ARBA00023136"/>
    </source>
</evidence>
<accession>A0A133NAZ7</accession>
<keyword evidence="5 6" id="KW-0472">Membrane</keyword>
<evidence type="ECO:0000256" key="3">
    <source>
        <dbReference type="ARBA" id="ARBA00022692"/>
    </source>
</evidence>
<evidence type="ECO:0000313" key="9">
    <source>
        <dbReference type="Proteomes" id="UP000070617"/>
    </source>
</evidence>
<dbReference type="Gene3D" id="1.10.3730.20">
    <property type="match status" value="1"/>
</dbReference>
<dbReference type="Proteomes" id="UP000070617">
    <property type="component" value="Unassembled WGS sequence"/>
</dbReference>
<dbReference type="InterPro" id="IPR037185">
    <property type="entry name" value="EmrE-like"/>
</dbReference>
<feature type="domain" description="EamA" evidence="7">
    <location>
        <begin position="12"/>
        <end position="147"/>
    </location>
</feature>
<feature type="transmembrane region" description="Helical" evidence="6">
    <location>
        <begin position="248"/>
        <end position="267"/>
    </location>
</feature>
<dbReference type="PANTHER" id="PTHR42920">
    <property type="entry name" value="OS03G0707200 PROTEIN-RELATED"/>
    <property type="match status" value="1"/>
</dbReference>
<feature type="transmembrane region" description="Helical" evidence="6">
    <location>
        <begin position="82"/>
        <end position="101"/>
    </location>
</feature>
<comment type="subcellular location">
    <subcellularLocation>
        <location evidence="1">Cell membrane</location>
        <topology evidence="1">Multi-pass membrane protein</topology>
    </subcellularLocation>
</comment>
<keyword evidence="4 6" id="KW-1133">Transmembrane helix</keyword>
<dbReference type="PATRIC" id="fig|134605.3.peg.1355"/>
<feature type="transmembrane region" description="Helical" evidence="6">
    <location>
        <begin position="273"/>
        <end position="295"/>
    </location>
</feature>
<evidence type="ECO:0000256" key="1">
    <source>
        <dbReference type="ARBA" id="ARBA00004651"/>
    </source>
</evidence>
<proteinExistence type="predicted"/>
<evidence type="ECO:0000259" key="7">
    <source>
        <dbReference type="Pfam" id="PF00892"/>
    </source>
</evidence>
<dbReference type="SUPFAM" id="SSF103481">
    <property type="entry name" value="Multidrug resistance efflux transporter EmrE"/>
    <property type="match status" value="2"/>
</dbReference>
<feature type="transmembrane region" description="Helical" evidence="6">
    <location>
        <begin position="131"/>
        <end position="148"/>
    </location>
</feature>
<comment type="caution">
    <text evidence="8">The sequence shown here is derived from an EMBL/GenBank/DDBJ whole genome shotgun (WGS) entry which is preliminary data.</text>
</comment>
<dbReference type="PANTHER" id="PTHR42920:SF11">
    <property type="entry name" value="INNER MEMBRANE PROTEIN YTFF"/>
    <property type="match status" value="1"/>
</dbReference>
<gene>
    <name evidence="8" type="ORF">HMPREF3206_01369</name>
</gene>
<feature type="transmembrane region" description="Helical" evidence="6">
    <location>
        <begin position="154"/>
        <end position="172"/>
    </location>
</feature>
<keyword evidence="3 6" id="KW-0812">Transmembrane</keyword>
<dbReference type="Pfam" id="PF00892">
    <property type="entry name" value="EamA"/>
    <property type="match status" value="2"/>
</dbReference>
<feature type="transmembrane region" description="Helical" evidence="6">
    <location>
        <begin position="214"/>
        <end position="236"/>
    </location>
</feature>
<keyword evidence="9" id="KW-1185">Reference proteome</keyword>
<evidence type="ECO:0000256" key="6">
    <source>
        <dbReference type="SAM" id="Phobius"/>
    </source>
</evidence>